<comment type="caution">
    <text evidence="2">The sequence shown here is derived from an EMBL/GenBank/DDBJ whole genome shotgun (WGS) entry which is preliminary data.</text>
</comment>
<gene>
    <name evidence="2" type="ORF">GQN54_12440</name>
</gene>
<dbReference type="EMBL" id="WWNE01000012">
    <property type="protein sequence ID" value="NBG66928.1"/>
    <property type="molecule type" value="Genomic_DNA"/>
</dbReference>
<reference evidence="2 3" key="1">
    <citation type="submission" date="2019-12" db="EMBL/GenBank/DDBJ databases">
        <authorList>
            <person name="Zhao J."/>
        </authorList>
    </citation>
    <scope>NUCLEOTIDE SEQUENCE [LARGE SCALE GENOMIC DNA]</scope>
    <source>
        <strain evidence="2 3">S-15</strain>
    </source>
</reference>
<accession>A0A6N9NJR1</accession>
<name>A0A6N9NJR1_9FLAO</name>
<dbReference type="RefSeq" id="WP_160633882.1">
    <property type="nucleotide sequence ID" value="NZ_WWNE01000012.1"/>
</dbReference>
<proteinExistence type="predicted"/>
<keyword evidence="3" id="KW-1185">Reference proteome</keyword>
<protein>
    <submittedName>
        <fullName evidence="2">Uncharacterized protein</fullName>
    </submittedName>
</protein>
<evidence type="ECO:0000313" key="2">
    <source>
        <dbReference type="EMBL" id="NBG66928.1"/>
    </source>
</evidence>
<evidence type="ECO:0000256" key="1">
    <source>
        <dbReference type="SAM" id="SignalP"/>
    </source>
</evidence>
<feature type="chain" id="PRO_5026939974" evidence="1">
    <location>
        <begin position="21"/>
        <end position="356"/>
    </location>
</feature>
<keyword evidence="1" id="KW-0732">Signal</keyword>
<feature type="signal peptide" evidence="1">
    <location>
        <begin position="1"/>
        <end position="20"/>
    </location>
</feature>
<dbReference type="AlphaFoldDB" id="A0A6N9NJR1"/>
<sequence>MKNLFFFALLFILSITISTAQNQKINYSEFEARGNKELTQVKVPITKSDLKDSIKPIFYTLIGQNANSLNSEISTSFDKDKTTVKVDFTFSPFKENKSEKTIREGDNQKLILKGKLEVGESTNIFDFGNSDMLIVKLGLDLNFLFKKDDYFTVNKSEKGITFTRLNYFTAGFDYNNAQYKIVDVSKAFNDQIFKENFSSWKGGLGYNFYAKWNKETYNFKGRPDFFYFNLFYTYERGNNINKFEQVDVKDYITIPDSSTNREVSKSTKAFRGNYKEFIQHTVSSEILIGVGDIVVLDLFGDVQISELKDPLYSYGLGLFFNAKKDNKDKVNLGVFMKWIGNSEPFIGLKTELPIKL</sequence>
<dbReference type="Proteomes" id="UP000470771">
    <property type="component" value="Unassembled WGS sequence"/>
</dbReference>
<evidence type="ECO:0000313" key="3">
    <source>
        <dbReference type="Proteomes" id="UP000470771"/>
    </source>
</evidence>
<organism evidence="2 3">
    <name type="scientific">Acidiluteibacter ferrifornacis</name>
    <dbReference type="NCBI Taxonomy" id="2692424"/>
    <lineage>
        <taxon>Bacteria</taxon>
        <taxon>Pseudomonadati</taxon>
        <taxon>Bacteroidota</taxon>
        <taxon>Flavobacteriia</taxon>
        <taxon>Flavobacteriales</taxon>
        <taxon>Cryomorphaceae</taxon>
        <taxon>Acidiluteibacter</taxon>
    </lineage>
</organism>